<dbReference type="AlphaFoldDB" id="A0A6B3LY77"/>
<feature type="domain" description="YdhG-like" evidence="1">
    <location>
        <begin position="15"/>
        <end position="107"/>
    </location>
</feature>
<organism evidence="2 3">
    <name type="scientific">Pontibacter burrus</name>
    <dbReference type="NCBI Taxonomy" id="2704466"/>
    <lineage>
        <taxon>Bacteria</taxon>
        <taxon>Pseudomonadati</taxon>
        <taxon>Bacteroidota</taxon>
        <taxon>Cytophagia</taxon>
        <taxon>Cytophagales</taxon>
        <taxon>Hymenobacteraceae</taxon>
        <taxon>Pontibacter</taxon>
    </lineage>
</organism>
<dbReference type="Proteomes" id="UP000474777">
    <property type="component" value="Unassembled WGS sequence"/>
</dbReference>
<dbReference type="EMBL" id="JAAGWD010000008">
    <property type="protein sequence ID" value="NEM99306.1"/>
    <property type="molecule type" value="Genomic_DNA"/>
</dbReference>
<evidence type="ECO:0000313" key="2">
    <source>
        <dbReference type="EMBL" id="NEM99306.1"/>
    </source>
</evidence>
<accession>A0A6B3LY77</accession>
<evidence type="ECO:0000313" key="3">
    <source>
        <dbReference type="Proteomes" id="UP000474777"/>
    </source>
</evidence>
<dbReference type="RefSeq" id="WP_163916350.1">
    <property type="nucleotide sequence ID" value="NZ_JAAGWD010000008.1"/>
</dbReference>
<evidence type="ECO:0000259" key="1">
    <source>
        <dbReference type="Pfam" id="PF08818"/>
    </source>
</evidence>
<sequence length="110" mass="12879">MHPQVTDYITNSGNQQEILQTIRQLILDTIPNVTEEFKWSRPVFRADKDFAYLKTAKAYVTLGFFNFQKLQDPDNRLEGTGKDMRHIKLKTINDIDRELLTAWFKTATTI</sequence>
<reference evidence="2 3" key="1">
    <citation type="submission" date="2020-02" db="EMBL/GenBank/DDBJ databases">
        <authorList>
            <person name="Kim M.K."/>
        </authorList>
    </citation>
    <scope>NUCLEOTIDE SEQUENCE [LARGE SCALE GENOMIC DNA]</scope>
    <source>
        <strain evidence="2 3">BT327</strain>
    </source>
</reference>
<dbReference type="InterPro" id="IPR014922">
    <property type="entry name" value="YdhG-like"/>
</dbReference>
<protein>
    <submittedName>
        <fullName evidence="2">DUF1801 domain-containing protein</fullName>
    </submittedName>
</protein>
<comment type="caution">
    <text evidence="2">The sequence shown here is derived from an EMBL/GenBank/DDBJ whole genome shotgun (WGS) entry which is preliminary data.</text>
</comment>
<proteinExistence type="predicted"/>
<keyword evidence="3" id="KW-1185">Reference proteome</keyword>
<dbReference type="Pfam" id="PF08818">
    <property type="entry name" value="DUF1801"/>
    <property type="match status" value="1"/>
</dbReference>
<dbReference type="Gene3D" id="3.90.1150.200">
    <property type="match status" value="1"/>
</dbReference>
<dbReference type="SUPFAM" id="SSF159888">
    <property type="entry name" value="YdhG-like"/>
    <property type="match status" value="1"/>
</dbReference>
<name>A0A6B3LY77_9BACT</name>
<gene>
    <name evidence="2" type="ORF">GXP69_16520</name>
</gene>